<dbReference type="KEGG" id="afx:JZ786_16665"/>
<reference evidence="3 4" key="1">
    <citation type="submission" date="2021-02" db="EMBL/GenBank/DDBJ databases">
        <title>Alicyclobacillus curvatus sp. nov. and Alicyclobacillus mengziensis sp. nov., two acidophilic bacteria isolated from acid mine drainage.</title>
        <authorList>
            <person name="Huang Y."/>
        </authorList>
    </citation>
    <scope>NUCLEOTIDE SEQUENCE [LARGE SCALE GENOMIC DNA]</scope>
    <source>
        <strain evidence="3 4">S30H14</strain>
    </source>
</reference>
<dbReference type="Gene3D" id="3.40.710.10">
    <property type="entry name" value="DD-peptidase/beta-lactamase superfamily"/>
    <property type="match status" value="1"/>
</dbReference>
<evidence type="ECO:0000313" key="4">
    <source>
        <dbReference type="Proteomes" id="UP000663505"/>
    </source>
</evidence>
<keyword evidence="4" id="KW-1185">Reference proteome</keyword>
<dbReference type="GO" id="GO:0071555">
    <property type="term" value="P:cell wall organization"/>
    <property type="evidence" value="ECO:0007669"/>
    <property type="project" value="TreeGrafter"/>
</dbReference>
<name>A0A9X7VW17_9BACL</name>
<keyword evidence="1" id="KW-0472">Membrane</keyword>
<feature type="transmembrane region" description="Helical" evidence="1">
    <location>
        <begin position="6"/>
        <end position="28"/>
    </location>
</feature>
<organism evidence="3 4">
    <name type="scientific">Alicyclobacillus mengziensis</name>
    <dbReference type="NCBI Taxonomy" id="2931921"/>
    <lineage>
        <taxon>Bacteria</taxon>
        <taxon>Bacillati</taxon>
        <taxon>Bacillota</taxon>
        <taxon>Bacilli</taxon>
        <taxon>Bacillales</taxon>
        <taxon>Alicyclobacillaceae</taxon>
        <taxon>Alicyclobacillus</taxon>
    </lineage>
</organism>
<protein>
    <recommendedName>
        <fullName evidence="2">Penicillin-binding protein transpeptidase domain-containing protein</fullName>
    </recommendedName>
</protein>
<dbReference type="InterPro" id="IPR001460">
    <property type="entry name" value="PCN-bd_Tpept"/>
</dbReference>
<feature type="domain" description="Penicillin-binding protein transpeptidase" evidence="2">
    <location>
        <begin position="203"/>
        <end position="481"/>
    </location>
</feature>
<dbReference type="Pfam" id="PF00905">
    <property type="entry name" value="Transpeptidase"/>
    <property type="match status" value="1"/>
</dbReference>
<evidence type="ECO:0000313" key="3">
    <source>
        <dbReference type="EMBL" id="QSO46138.1"/>
    </source>
</evidence>
<evidence type="ECO:0000256" key="1">
    <source>
        <dbReference type="SAM" id="Phobius"/>
    </source>
</evidence>
<dbReference type="GO" id="GO:0071972">
    <property type="term" value="F:peptidoglycan L,D-transpeptidase activity"/>
    <property type="evidence" value="ECO:0007669"/>
    <property type="project" value="TreeGrafter"/>
</dbReference>
<dbReference type="EMBL" id="CP071182">
    <property type="protein sequence ID" value="QSO46138.1"/>
    <property type="molecule type" value="Genomic_DNA"/>
</dbReference>
<accession>A0A9X7VW17</accession>
<dbReference type="PANTHER" id="PTHR30627">
    <property type="entry name" value="PEPTIDOGLYCAN D,D-TRANSPEPTIDASE"/>
    <property type="match status" value="1"/>
</dbReference>
<dbReference type="GO" id="GO:0005886">
    <property type="term" value="C:plasma membrane"/>
    <property type="evidence" value="ECO:0007669"/>
    <property type="project" value="TreeGrafter"/>
</dbReference>
<dbReference type="RefSeq" id="WP_206655508.1">
    <property type="nucleotide sequence ID" value="NZ_CP071182.1"/>
</dbReference>
<gene>
    <name evidence="3" type="ORF">JZ786_16665</name>
</gene>
<dbReference type="Proteomes" id="UP000663505">
    <property type="component" value="Chromosome"/>
</dbReference>
<dbReference type="SUPFAM" id="SSF56601">
    <property type="entry name" value="beta-lactamase/transpeptidase-like"/>
    <property type="match status" value="1"/>
</dbReference>
<dbReference type="GO" id="GO:0008658">
    <property type="term" value="F:penicillin binding"/>
    <property type="evidence" value="ECO:0007669"/>
    <property type="project" value="InterPro"/>
</dbReference>
<dbReference type="Gene3D" id="3.90.1310.10">
    <property type="entry name" value="Penicillin-binding protein 2a (Domain 2)"/>
    <property type="match status" value="1"/>
</dbReference>
<sequence length="510" mass="55372">MRHRIFGIWTIFLIAVAVLTGRLFLATVHPDKSGLKIRWQDQVRVKAEMEHLGGEVTDDARGRILFRNGEALSGQVRHAQLTTENGSIPYSIHTERTLTGRYAPRESGASVAGEVGLPDVWPTPDRVVAEQGRSGLEASFDSLLRGRRPGYIGVLHSATGQTEGSAVFQVKPKPGPDLRTTLDSAWQEAANLSLQKEATVKLGAVTILDVNKNEVLAMANRSVNGVWDLPAVKPAIPGSIMKLVTAAAAFDSYRFRPSAKFYCNGVSQLAGVQMHCWTVHGTETFTEAIARSCDIALAIVGSEVRREGLEAMWNRLHLTEPNLQSVGGQPVLREAEGGVLFRRSGNDNGLLANTAIGQEDVRMTPLQAANLASTIASGGIYRDVDLVLDAQVNHKPVRHFERKSETRAFSLFTAQKLAEAMSLAVEDPHGTAHDLASFHLPLAAKTGTAELPDGRVNGWMIGFLPVDKPQIAFSVYVGDLPESEAHGAVHRMATDIILAYRQFQPQGYIG</sequence>
<dbReference type="PANTHER" id="PTHR30627:SF24">
    <property type="entry name" value="PENICILLIN-BINDING PROTEIN 4B"/>
    <property type="match status" value="1"/>
</dbReference>
<dbReference type="AlphaFoldDB" id="A0A9X7VW17"/>
<proteinExistence type="predicted"/>
<keyword evidence="1" id="KW-1133">Transmembrane helix</keyword>
<keyword evidence="1" id="KW-0812">Transmembrane</keyword>
<dbReference type="InterPro" id="IPR012338">
    <property type="entry name" value="Beta-lactam/transpept-like"/>
</dbReference>
<dbReference type="InterPro" id="IPR050515">
    <property type="entry name" value="Beta-lactam/transpept"/>
</dbReference>
<evidence type="ECO:0000259" key="2">
    <source>
        <dbReference type="Pfam" id="PF00905"/>
    </source>
</evidence>